<dbReference type="CDD" id="cd07765">
    <property type="entry name" value="KRAB_A-box"/>
    <property type="match status" value="1"/>
</dbReference>
<evidence type="ECO:0000313" key="3">
    <source>
        <dbReference type="Proteomes" id="UP000694563"/>
    </source>
</evidence>
<dbReference type="SUPFAM" id="SSF109640">
    <property type="entry name" value="KRAB domain (Kruppel-associated box)"/>
    <property type="match status" value="1"/>
</dbReference>
<sequence length="87" mass="10200">RNPSKESLHFCFLFLPTMEPYVVLDPRQRALYRDVMQESYETLMALGEEPSPSRRKLWGMRKGRGSNGNQLFHCFIVEESTKHSSYS</sequence>
<dbReference type="AlphaFoldDB" id="A0A8C3UGL4"/>
<dbReference type="Pfam" id="PF01352">
    <property type="entry name" value="KRAB"/>
    <property type="match status" value="1"/>
</dbReference>
<reference evidence="2" key="2">
    <citation type="submission" date="2025-08" db="UniProtKB">
        <authorList>
            <consortium name="Ensembl"/>
        </authorList>
    </citation>
    <scope>IDENTIFICATION</scope>
</reference>
<evidence type="ECO:0000313" key="2">
    <source>
        <dbReference type="Ensembl" id="ENSCUSP00005014234.1"/>
    </source>
</evidence>
<organism evidence="2 3">
    <name type="scientific">Catharus ustulatus</name>
    <name type="common">Russet-backed thrush</name>
    <name type="synonym">Hylocichla ustulatus</name>
    <dbReference type="NCBI Taxonomy" id="91951"/>
    <lineage>
        <taxon>Eukaryota</taxon>
        <taxon>Metazoa</taxon>
        <taxon>Chordata</taxon>
        <taxon>Craniata</taxon>
        <taxon>Vertebrata</taxon>
        <taxon>Euteleostomi</taxon>
        <taxon>Archelosauria</taxon>
        <taxon>Archosauria</taxon>
        <taxon>Dinosauria</taxon>
        <taxon>Saurischia</taxon>
        <taxon>Theropoda</taxon>
        <taxon>Coelurosauria</taxon>
        <taxon>Aves</taxon>
        <taxon>Neognathae</taxon>
        <taxon>Neoaves</taxon>
        <taxon>Telluraves</taxon>
        <taxon>Australaves</taxon>
        <taxon>Passeriformes</taxon>
        <taxon>Turdidae</taxon>
        <taxon>Catharus</taxon>
    </lineage>
</organism>
<protein>
    <recommendedName>
        <fullName evidence="1">KRAB domain-containing protein</fullName>
    </recommendedName>
</protein>
<accession>A0A8C3UGL4</accession>
<reference evidence="2" key="3">
    <citation type="submission" date="2025-09" db="UniProtKB">
        <authorList>
            <consortium name="Ensembl"/>
        </authorList>
    </citation>
    <scope>IDENTIFICATION</scope>
</reference>
<name>A0A8C3UGL4_CATUS</name>
<dbReference type="Gene3D" id="6.10.140.140">
    <property type="match status" value="1"/>
</dbReference>
<evidence type="ECO:0000259" key="1">
    <source>
        <dbReference type="Pfam" id="PF01352"/>
    </source>
</evidence>
<reference evidence="2" key="1">
    <citation type="submission" date="2020-10" db="EMBL/GenBank/DDBJ databases">
        <title>Catharus ustulatus (Swainson's thrush) genome, bCatUst1, primary haplotype v2.</title>
        <authorList>
            <person name="Delmore K."/>
            <person name="Vafadar M."/>
            <person name="Formenti G."/>
            <person name="Chow W."/>
            <person name="Pelan S."/>
            <person name="Howe K."/>
            <person name="Rhie A."/>
            <person name="Mountcastle J."/>
            <person name="Haase B."/>
            <person name="Fedrigo O."/>
            <person name="Jarvis E.D."/>
        </authorList>
    </citation>
    <scope>NUCLEOTIDE SEQUENCE [LARGE SCALE GENOMIC DNA]</scope>
</reference>
<dbReference type="Ensembl" id="ENSCUST00005014793.1">
    <property type="protein sequence ID" value="ENSCUSP00005014234.1"/>
    <property type="gene ID" value="ENSCUSG00005009162.1"/>
</dbReference>
<dbReference type="InterPro" id="IPR001909">
    <property type="entry name" value="KRAB"/>
</dbReference>
<dbReference type="GO" id="GO:0006355">
    <property type="term" value="P:regulation of DNA-templated transcription"/>
    <property type="evidence" value="ECO:0007669"/>
    <property type="project" value="InterPro"/>
</dbReference>
<dbReference type="InterPro" id="IPR036051">
    <property type="entry name" value="KRAB_dom_sf"/>
</dbReference>
<feature type="domain" description="KRAB" evidence="1">
    <location>
        <begin position="23"/>
        <end position="47"/>
    </location>
</feature>
<proteinExistence type="predicted"/>
<keyword evidence="3" id="KW-1185">Reference proteome</keyword>
<dbReference type="Proteomes" id="UP000694563">
    <property type="component" value="Chromosome 36"/>
</dbReference>